<keyword evidence="1" id="KW-1185">Reference proteome</keyword>
<proteinExistence type="predicted"/>
<evidence type="ECO:0000313" key="2">
    <source>
        <dbReference type="WBParaSite" id="SVE_0160900.1"/>
    </source>
</evidence>
<dbReference type="AlphaFoldDB" id="A0A0K0EYK1"/>
<reference evidence="2" key="2">
    <citation type="submission" date="2015-08" db="UniProtKB">
        <authorList>
            <consortium name="WormBaseParasite"/>
        </authorList>
    </citation>
    <scope>IDENTIFICATION</scope>
</reference>
<name>A0A0K0EYK1_STRVS</name>
<protein>
    <submittedName>
        <fullName evidence="2">Uncharacterized protein</fullName>
    </submittedName>
</protein>
<evidence type="ECO:0000313" key="1">
    <source>
        <dbReference type="Proteomes" id="UP000035680"/>
    </source>
</evidence>
<reference evidence="1" key="1">
    <citation type="submission" date="2014-07" db="EMBL/GenBank/DDBJ databases">
        <authorList>
            <person name="Martin A.A"/>
            <person name="De Silva N."/>
        </authorList>
    </citation>
    <scope>NUCLEOTIDE SEQUENCE</scope>
</reference>
<dbReference type="WBParaSite" id="SVE_0160900.1">
    <property type="protein sequence ID" value="SVE_0160900.1"/>
    <property type="gene ID" value="SVE_0160900"/>
</dbReference>
<sequence length="71" mass="7908">MSTNPTNIRIDCRGRHQVYTSFKLTWPGVSGDHEGRSSVATSNEVSPRLNFCVWEGCVRALSRNPLEAPAF</sequence>
<accession>A0A0K0EYK1</accession>
<dbReference type="Proteomes" id="UP000035680">
    <property type="component" value="Unassembled WGS sequence"/>
</dbReference>
<organism evidence="1 2">
    <name type="scientific">Strongyloides venezuelensis</name>
    <name type="common">Threadworm</name>
    <dbReference type="NCBI Taxonomy" id="75913"/>
    <lineage>
        <taxon>Eukaryota</taxon>
        <taxon>Metazoa</taxon>
        <taxon>Ecdysozoa</taxon>
        <taxon>Nematoda</taxon>
        <taxon>Chromadorea</taxon>
        <taxon>Rhabditida</taxon>
        <taxon>Tylenchina</taxon>
        <taxon>Panagrolaimomorpha</taxon>
        <taxon>Strongyloidoidea</taxon>
        <taxon>Strongyloididae</taxon>
        <taxon>Strongyloides</taxon>
    </lineage>
</organism>